<dbReference type="EMBL" id="VSSQ01078206">
    <property type="protein sequence ID" value="MPN28073.1"/>
    <property type="molecule type" value="Genomic_DNA"/>
</dbReference>
<proteinExistence type="predicted"/>
<evidence type="ECO:0000313" key="2">
    <source>
        <dbReference type="EMBL" id="MPN28073.1"/>
    </source>
</evidence>
<protein>
    <submittedName>
        <fullName evidence="2">Uncharacterized protein</fullName>
    </submittedName>
</protein>
<feature type="region of interest" description="Disordered" evidence="1">
    <location>
        <begin position="81"/>
        <end position="111"/>
    </location>
</feature>
<gene>
    <name evidence="2" type="ORF">SDC9_175512</name>
</gene>
<comment type="caution">
    <text evidence="2">The sequence shown here is derived from an EMBL/GenBank/DDBJ whole genome shotgun (WGS) entry which is preliminary data.</text>
</comment>
<feature type="compositionally biased region" description="Basic residues" evidence="1">
    <location>
        <begin position="93"/>
        <end position="105"/>
    </location>
</feature>
<evidence type="ECO:0000256" key="1">
    <source>
        <dbReference type="SAM" id="MobiDB-lite"/>
    </source>
</evidence>
<organism evidence="2">
    <name type="scientific">bioreactor metagenome</name>
    <dbReference type="NCBI Taxonomy" id="1076179"/>
    <lineage>
        <taxon>unclassified sequences</taxon>
        <taxon>metagenomes</taxon>
        <taxon>ecological metagenomes</taxon>
    </lineage>
</organism>
<accession>A0A645GWP5</accession>
<sequence length="120" mass="13105">MRVEQGAHLVIVRIADGPAAGVKETPATIDAQGHQQGCAGCSKLICEQPQPAISHQINQGRGRHQIHAVKALADTICKITTTTGHDRRSPGFIRRRRDTRRRPGKQRGIVIEQVPVLRPG</sequence>
<name>A0A645GWP5_9ZZZZ</name>
<dbReference type="AlphaFoldDB" id="A0A645GWP5"/>
<reference evidence="2" key="1">
    <citation type="submission" date="2019-08" db="EMBL/GenBank/DDBJ databases">
        <authorList>
            <person name="Kucharzyk K."/>
            <person name="Murdoch R.W."/>
            <person name="Higgins S."/>
            <person name="Loffler F."/>
        </authorList>
    </citation>
    <scope>NUCLEOTIDE SEQUENCE</scope>
</reference>